<keyword evidence="3" id="KW-1185">Reference proteome</keyword>
<organism evidence="2 3">
    <name type="scientific">Mycena metata</name>
    <dbReference type="NCBI Taxonomy" id="1033252"/>
    <lineage>
        <taxon>Eukaryota</taxon>
        <taxon>Fungi</taxon>
        <taxon>Dikarya</taxon>
        <taxon>Basidiomycota</taxon>
        <taxon>Agaricomycotina</taxon>
        <taxon>Agaricomycetes</taxon>
        <taxon>Agaricomycetidae</taxon>
        <taxon>Agaricales</taxon>
        <taxon>Marasmiineae</taxon>
        <taxon>Mycenaceae</taxon>
        <taxon>Mycena</taxon>
    </lineage>
</organism>
<dbReference type="AlphaFoldDB" id="A0AAD7JLR8"/>
<feature type="transmembrane region" description="Helical" evidence="1">
    <location>
        <begin position="47"/>
        <end position="68"/>
    </location>
</feature>
<feature type="transmembrane region" description="Helical" evidence="1">
    <location>
        <begin position="20"/>
        <end position="41"/>
    </location>
</feature>
<proteinExistence type="predicted"/>
<reference evidence="2" key="1">
    <citation type="submission" date="2023-03" db="EMBL/GenBank/DDBJ databases">
        <title>Massive genome expansion in bonnet fungi (Mycena s.s.) driven by repeated elements and novel gene families across ecological guilds.</title>
        <authorList>
            <consortium name="Lawrence Berkeley National Laboratory"/>
            <person name="Harder C.B."/>
            <person name="Miyauchi S."/>
            <person name="Viragh M."/>
            <person name="Kuo A."/>
            <person name="Thoen E."/>
            <person name="Andreopoulos B."/>
            <person name="Lu D."/>
            <person name="Skrede I."/>
            <person name="Drula E."/>
            <person name="Henrissat B."/>
            <person name="Morin E."/>
            <person name="Kohler A."/>
            <person name="Barry K."/>
            <person name="LaButti K."/>
            <person name="Morin E."/>
            <person name="Salamov A."/>
            <person name="Lipzen A."/>
            <person name="Mereny Z."/>
            <person name="Hegedus B."/>
            <person name="Baldrian P."/>
            <person name="Stursova M."/>
            <person name="Weitz H."/>
            <person name="Taylor A."/>
            <person name="Grigoriev I.V."/>
            <person name="Nagy L.G."/>
            <person name="Martin F."/>
            <person name="Kauserud H."/>
        </authorList>
    </citation>
    <scope>NUCLEOTIDE SEQUENCE</scope>
    <source>
        <strain evidence="2">CBHHK182m</strain>
    </source>
</reference>
<keyword evidence="1" id="KW-0812">Transmembrane</keyword>
<name>A0AAD7JLR8_9AGAR</name>
<evidence type="ECO:0000256" key="1">
    <source>
        <dbReference type="SAM" id="Phobius"/>
    </source>
</evidence>
<dbReference type="Proteomes" id="UP001215598">
    <property type="component" value="Unassembled WGS sequence"/>
</dbReference>
<evidence type="ECO:0000313" key="2">
    <source>
        <dbReference type="EMBL" id="KAJ7767622.1"/>
    </source>
</evidence>
<protein>
    <submittedName>
        <fullName evidence="2">Uncharacterized protein</fullName>
    </submittedName>
</protein>
<accession>A0AAD7JLR8</accession>
<keyword evidence="1" id="KW-1133">Transmembrane helix</keyword>
<feature type="transmembrane region" description="Helical" evidence="1">
    <location>
        <begin position="75"/>
        <end position="94"/>
    </location>
</feature>
<keyword evidence="1" id="KW-0472">Membrane</keyword>
<comment type="caution">
    <text evidence="2">The sequence shown here is derived from an EMBL/GenBank/DDBJ whole genome shotgun (WGS) entry which is preliminary data.</text>
</comment>
<sequence length="159" mass="16988">MRYPGTGPGSPTVKVFFATLGNYAAVVFSAFTLGLSASIVAHDHHSIIGIAHLTVSTFSLVVGLFSCFCKADPTLIFMFFNLLMYVGVVVPLAVDPVAHRDIHAGHSDGSSTVLTDDPYYGLFVLDLIYESSGSEEGGASLMQRGRRCQTAFGFVIFAI</sequence>
<evidence type="ECO:0000313" key="3">
    <source>
        <dbReference type="Proteomes" id="UP001215598"/>
    </source>
</evidence>
<dbReference type="EMBL" id="JARKIB010000021">
    <property type="protein sequence ID" value="KAJ7767622.1"/>
    <property type="molecule type" value="Genomic_DNA"/>
</dbReference>
<gene>
    <name evidence="2" type="ORF">B0H16DRAFT_333811</name>
</gene>